<dbReference type="Proteomes" id="UP000248329">
    <property type="component" value="Unassembled WGS sequence"/>
</dbReference>
<dbReference type="EMBL" id="PQXF01000034">
    <property type="protein sequence ID" value="PXF58618.1"/>
    <property type="molecule type" value="Genomic_DNA"/>
</dbReference>
<evidence type="ECO:0000313" key="1">
    <source>
        <dbReference type="EMBL" id="PXF58618.1"/>
    </source>
</evidence>
<sequence>MIVGVGRFASRGSSAIACMMPIPRSATDTATEARMPVGGVHLEIDAVCLNGNANEILFVECKWKHLSERKASNILEELRGKSRFVQWDNDVRKEYFGIVAKKIEGKCELRGGVFCL</sequence>
<comment type="caution">
    <text evidence="1">The sequence shown here is derived from an EMBL/GenBank/DDBJ whole genome shotgun (WGS) entry which is preliminary data.</text>
</comment>
<name>A0AC61L0E3_9EURY</name>
<proteinExistence type="predicted"/>
<gene>
    <name evidence="1" type="ORF">C4B59_12985</name>
</gene>
<organism evidence="1 2">
    <name type="scientific">Candidatus Methanogaster sp</name>
    <dbReference type="NCBI Taxonomy" id="3386292"/>
    <lineage>
        <taxon>Archaea</taxon>
        <taxon>Methanobacteriati</taxon>
        <taxon>Methanobacteriota</taxon>
        <taxon>Stenosarchaea group</taxon>
        <taxon>Methanomicrobia</taxon>
        <taxon>Methanosarcinales</taxon>
        <taxon>ANME-2 cluster</taxon>
        <taxon>Candidatus Methanogasteraceae</taxon>
        <taxon>Candidatus Methanogaster</taxon>
    </lineage>
</organism>
<evidence type="ECO:0000313" key="2">
    <source>
        <dbReference type="Proteomes" id="UP000248329"/>
    </source>
</evidence>
<reference evidence="1" key="1">
    <citation type="submission" date="2018-01" db="EMBL/GenBank/DDBJ databases">
        <authorList>
            <person name="Krukenberg V."/>
        </authorList>
    </citation>
    <scope>NUCLEOTIDE SEQUENCE</scope>
    <source>
        <strain evidence="1">E20ANME2</strain>
    </source>
</reference>
<protein>
    <submittedName>
        <fullName evidence="1">Uncharacterized protein</fullName>
    </submittedName>
</protein>
<accession>A0AC61L0E3</accession>